<dbReference type="Proteomes" id="UP001059836">
    <property type="component" value="Chromosome"/>
</dbReference>
<reference evidence="7" key="1">
    <citation type="journal article" date="2021" name="Nat. Microbiol.">
        <title>Cocultivation of an ultrasmall environmental parasitic bacterium with lytic ability against bacteria associated with wastewater foams.</title>
        <authorList>
            <person name="Batinovic S."/>
            <person name="Rose J.J.A."/>
            <person name="Ratcliffe J."/>
            <person name="Seviour R.J."/>
            <person name="Petrovski S."/>
        </authorList>
    </citation>
    <scope>NUCLEOTIDE SEQUENCE</scope>
    <source>
        <strain evidence="7">CON9</strain>
    </source>
</reference>
<comment type="similarity">
    <text evidence="1">Belongs to the thioredoxin family. DsbA subfamily.</text>
</comment>
<evidence type="ECO:0000313" key="7">
    <source>
        <dbReference type="EMBL" id="QHN37489.1"/>
    </source>
</evidence>
<sequence length="213" mass="22087">MVTRVDGRPSAATAVPSAAARAEGAPSVATGYGLRTSPPSPGDVDNRVVVTLFEDLQCPACKQFEAIFGDAVVTLRADPDVIVEYRMISFLDGASSNRYSSRATNASACVAEATATGGDWSTWLRYHTMLYDRQPAEGGAGHDDATLAELALDAGSTDVRDCITANTYGAWVRAGTQDALAGITGTPTVTINGRTVELSTPEALISAVEQAGG</sequence>
<dbReference type="SUPFAM" id="SSF52833">
    <property type="entry name" value="Thioredoxin-like"/>
    <property type="match status" value="1"/>
</dbReference>
<gene>
    <name evidence="7" type="ORF">GII31_10800</name>
</gene>
<dbReference type="InterPro" id="IPR036249">
    <property type="entry name" value="Thioredoxin-like_sf"/>
</dbReference>
<evidence type="ECO:0000259" key="6">
    <source>
        <dbReference type="Pfam" id="PF13462"/>
    </source>
</evidence>
<evidence type="ECO:0000256" key="1">
    <source>
        <dbReference type="ARBA" id="ARBA00005791"/>
    </source>
</evidence>
<proteinExistence type="inferred from homology"/>
<dbReference type="PANTHER" id="PTHR13887">
    <property type="entry name" value="GLUTATHIONE S-TRANSFERASE KAPPA"/>
    <property type="match status" value="1"/>
</dbReference>
<accession>A0ABX6INR5</accession>
<evidence type="ECO:0000256" key="2">
    <source>
        <dbReference type="ARBA" id="ARBA00022729"/>
    </source>
</evidence>
<dbReference type="Gene3D" id="3.40.30.10">
    <property type="entry name" value="Glutaredoxin"/>
    <property type="match status" value="1"/>
</dbReference>
<dbReference type="InterPro" id="IPR012336">
    <property type="entry name" value="Thioredoxin-like_fold"/>
</dbReference>
<feature type="domain" description="Thioredoxin-like fold" evidence="6">
    <location>
        <begin position="42"/>
        <end position="209"/>
    </location>
</feature>
<protein>
    <submittedName>
        <fullName evidence="7">Thioredoxin domain-containing protein</fullName>
    </submittedName>
</protein>
<evidence type="ECO:0000256" key="4">
    <source>
        <dbReference type="ARBA" id="ARBA00023157"/>
    </source>
</evidence>
<dbReference type="PANTHER" id="PTHR13887:SF14">
    <property type="entry name" value="DISULFIDE BOND FORMATION PROTEIN D"/>
    <property type="match status" value="1"/>
</dbReference>
<evidence type="ECO:0000256" key="5">
    <source>
        <dbReference type="ARBA" id="ARBA00023284"/>
    </source>
</evidence>
<keyword evidence="3" id="KW-0560">Oxidoreductase</keyword>
<organism evidence="7 8">
    <name type="scientific">Gordonia pseudamarae</name>
    <dbReference type="NCBI Taxonomy" id="2831662"/>
    <lineage>
        <taxon>Bacteria</taxon>
        <taxon>Bacillati</taxon>
        <taxon>Actinomycetota</taxon>
        <taxon>Actinomycetes</taxon>
        <taxon>Mycobacteriales</taxon>
        <taxon>Gordoniaceae</taxon>
        <taxon>Gordonia</taxon>
    </lineage>
</organism>
<dbReference type="EMBL" id="CP045809">
    <property type="protein sequence ID" value="QHN37489.1"/>
    <property type="molecule type" value="Genomic_DNA"/>
</dbReference>
<name>A0ABX6INR5_9ACTN</name>
<keyword evidence="4" id="KW-1015">Disulfide bond</keyword>
<keyword evidence="2" id="KW-0732">Signal</keyword>
<evidence type="ECO:0000313" key="8">
    <source>
        <dbReference type="Proteomes" id="UP001059836"/>
    </source>
</evidence>
<keyword evidence="8" id="KW-1185">Reference proteome</keyword>
<dbReference type="Pfam" id="PF13462">
    <property type="entry name" value="Thioredoxin_4"/>
    <property type="match status" value="1"/>
</dbReference>
<evidence type="ECO:0000256" key="3">
    <source>
        <dbReference type="ARBA" id="ARBA00023002"/>
    </source>
</evidence>
<keyword evidence="5" id="KW-0676">Redox-active center</keyword>